<sequence length="242" mass="26253">MSAALPLFQASVPTNGPQSQSQSHMSISNFVCQAPHPHPHLPPEREWGGRNKQTVSAENTKTTHVIREGSGAFGFGGQSRGQATSQKAVRTWQAASCGHVVPARHGQSDRSNRVTPVRRANEKRGWVSTEKKSNHLAFATTASCPSTPPLVAQPMSRQGSVSRKSHAASERSAPPLPGFRPYKWDPVGVAHVNSRFCLPSPHPHPHLPPEREGGRKTWVPHVSDLMSPKISQCDVTESASEK</sequence>
<feature type="region of interest" description="Disordered" evidence="1">
    <location>
        <begin position="1"/>
        <end position="25"/>
    </location>
</feature>
<dbReference type="AlphaFoldDB" id="A0A8T0NQA5"/>
<proteinExistence type="predicted"/>
<evidence type="ECO:0000313" key="3">
    <source>
        <dbReference type="Proteomes" id="UP000823388"/>
    </source>
</evidence>
<gene>
    <name evidence="2" type="ORF">PVAP13_9KG414700</name>
</gene>
<feature type="compositionally biased region" description="Basic and acidic residues" evidence="1">
    <location>
        <begin position="119"/>
        <end position="129"/>
    </location>
</feature>
<comment type="caution">
    <text evidence="2">The sequence shown here is derived from an EMBL/GenBank/DDBJ whole genome shotgun (WGS) entry which is preliminary data.</text>
</comment>
<feature type="region of interest" description="Disordered" evidence="1">
    <location>
        <begin position="145"/>
        <end position="176"/>
    </location>
</feature>
<accession>A0A8T0NQA5</accession>
<organism evidence="2 3">
    <name type="scientific">Panicum virgatum</name>
    <name type="common">Blackwell switchgrass</name>
    <dbReference type="NCBI Taxonomy" id="38727"/>
    <lineage>
        <taxon>Eukaryota</taxon>
        <taxon>Viridiplantae</taxon>
        <taxon>Streptophyta</taxon>
        <taxon>Embryophyta</taxon>
        <taxon>Tracheophyta</taxon>
        <taxon>Spermatophyta</taxon>
        <taxon>Magnoliopsida</taxon>
        <taxon>Liliopsida</taxon>
        <taxon>Poales</taxon>
        <taxon>Poaceae</taxon>
        <taxon>PACMAD clade</taxon>
        <taxon>Panicoideae</taxon>
        <taxon>Panicodae</taxon>
        <taxon>Paniceae</taxon>
        <taxon>Panicinae</taxon>
        <taxon>Panicum</taxon>
        <taxon>Panicum sect. Hiantes</taxon>
    </lineage>
</organism>
<feature type="compositionally biased region" description="Polar residues" evidence="1">
    <location>
        <begin position="11"/>
        <end position="25"/>
    </location>
</feature>
<name>A0A8T0NQA5_PANVG</name>
<feature type="region of interest" description="Disordered" evidence="1">
    <location>
        <begin position="101"/>
        <end position="129"/>
    </location>
</feature>
<keyword evidence="3" id="KW-1185">Reference proteome</keyword>
<dbReference type="Proteomes" id="UP000823388">
    <property type="component" value="Chromosome 9K"/>
</dbReference>
<dbReference type="EMBL" id="CM029053">
    <property type="protein sequence ID" value="KAG2551717.1"/>
    <property type="molecule type" value="Genomic_DNA"/>
</dbReference>
<evidence type="ECO:0000256" key="1">
    <source>
        <dbReference type="SAM" id="MobiDB-lite"/>
    </source>
</evidence>
<protein>
    <submittedName>
        <fullName evidence="2">Uncharacterized protein</fullName>
    </submittedName>
</protein>
<reference evidence="2" key="1">
    <citation type="submission" date="2020-05" db="EMBL/GenBank/DDBJ databases">
        <title>WGS assembly of Panicum virgatum.</title>
        <authorList>
            <person name="Lovell J.T."/>
            <person name="Jenkins J."/>
            <person name="Shu S."/>
            <person name="Juenger T.E."/>
            <person name="Schmutz J."/>
        </authorList>
    </citation>
    <scope>NUCLEOTIDE SEQUENCE</scope>
    <source>
        <strain evidence="2">AP13</strain>
    </source>
</reference>
<evidence type="ECO:0000313" key="2">
    <source>
        <dbReference type="EMBL" id="KAG2551717.1"/>
    </source>
</evidence>